<comment type="similarity">
    <text evidence="7">Belongs to the CCDC61 family.</text>
</comment>
<evidence type="ECO:0000256" key="7">
    <source>
        <dbReference type="ARBA" id="ARBA00038217"/>
    </source>
</evidence>
<organism evidence="13 14">
    <name type="scientific">Chrysochloris asiatica</name>
    <name type="common">Cape golden mole</name>
    <dbReference type="NCBI Taxonomy" id="185453"/>
    <lineage>
        <taxon>Eukaryota</taxon>
        <taxon>Metazoa</taxon>
        <taxon>Chordata</taxon>
        <taxon>Craniata</taxon>
        <taxon>Vertebrata</taxon>
        <taxon>Euteleostomi</taxon>
        <taxon>Mammalia</taxon>
        <taxon>Eutheria</taxon>
        <taxon>Afrotheria</taxon>
        <taxon>Chrysochloridae</taxon>
        <taxon>Chrysochlorinae</taxon>
        <taxon>Chrysochloris</taxon>
    </lineage>
</organism>
<accession>A0A9B0WYA2</accession>
<dbReference type="Proteomes" id="UP000504623">
    <property type="component" value="Unplaced"/>
</dbReference>
<evidence type="ECO:0000256" key="2">
    <source>
        <dbReference type="ARBA" id="ARBA00004607"/>
    </source>
</evidence>
<dbReference type="GO" id="GO:0034451">
    <property type="term" value="C:centriolar satellite"/>
    <property type="evidence" value="ECO:0007669"/>
    <property type="project" value="UniProtKB-SubCell"/>
</dbReference>
<dbReference type="GeneID" id="102825419"/>
<dbReference type="CTD" id="729440"/>
<evidence type="ECO:0000313" key="13">
    <source>
        <dbReference type="Proteomes" id="UP000504623"/>
    </source>
</evidence>
<evidence type="ECO:0000256" key="10">
    <source>
        <dbReference type="ARBA" id="ARBA00042326"/>
    </source>
</evidence>
<gene>
    <name evidence="14" type="primary">CCDC61</name>
</gene>
<sequence length="516" mass="58173">MDQPTGLQVDYVFRGVEHAVRVVVSGQVLELEVEDRMTADQWRGEFDASFIEDLTHKTGNFKQFNIFCNMLESALTQSSESVTLDLLTYTDLESLRNRKMGARPGPLAPRSAQLNSKRYLILIYSVEFDRIHYPLPLPYQGKPDPVVLQGIIRSLKEELGHLRGLGGQETRDTREAEIWHLREQVSRLSSEKRELEVQLGRSREEVLAGRAARQEAEALRGLVRGLELELRQERGVGRPAIRRGQDCRRLTKELEEVRASERNLRARLRTLNSELAQYKRGRRTPPVAPPSVREDRAMSSRERSTSRGRGATRSSSRESGRGGRGRGRPTHPSPSPTGVRPTRFDPTAFVKAKEKKQRELKMKQQQRNRLGSGGSGDGPTSSWSRQARPPATVTGRGDAANRSRNRSSSVDSFRSRCSSASSCSELEDFSESLSRGGVRHRRKLPSPSTWNRSNTKSNPLEQGNHQRRLGNSGGWVPIRAPYLHAHPSDHQAADIAEIDARLKALQEYMNRLDTRP</sequence>
<dbReference type="PANTHER" id="PTHR22691:SF1">
    <property type="entry name" value="CENTROSOMAL PROTEIN CCDC61"/>
    <property type="match status" value="1"/>
</dbReference>
<proteinExistence type="inferred from homology"/>
<dbReference type="GO" id="GO:0036064">
    <property type="term" value="C:ciliary basal body"/>
    <property type="evidence" value="ECO:0007669"/>
    <property type="project" value="TreeGrafter"/>
</dbReference>
<dbReference type="Gene3D" id="1.20.5.1160">
    <property type="entry name" value="Vasodilator-stimulated phosphoprotein"/>
    <property type="match status" value="1"/>
</dbReference>
<evidence type="ECO:0000256" key="12">
    <source>
        <dbReference type="SAM" id="MobiDB-lite"/>
    </source>
</evidence>
<feature type="compositionally biased region" description="Basic and acidic residues" evidence="12">
    <location>
        <begin position="292"/>
        <end position="305"/>
    </location>
</feature>
<evidence type="ECO:0000256" key="5">
    <source>
        <dbReference type="ARBA" id="ARBA00023212"/>
    </source>
</evidence>
<evidence type="ECO:0000256" key="11">
    <source>
        <dbReference type="SAM" id="Coils"/>
    </source>
</evidence>
<evidence type="ECO:0000256" key="9">
    <source>
        <dbReference type="ARBA" id="ARBA00041518"/>
    </source>
</evidence>
<evidence type="ECO:0000256" key="8">
    <source>
        <dbReference type="ARBA" id="ARBA00040683"/>
    </source>
</evidence>
<reference evidence="14" key="1">
    <citation type="submission" date="2025-08" db="UniProtKB">
        <authorList>
            <consortium name="RefSeq"/>
        </authorList>
    </citation>
    <scope>IDENTIFICATION</scope>
    <source>
        <tissue evidence="14">Spleen</tissue>
    </source>
</reference>
<dbReference type="InterPro" id="IPR049733">
    <property type="entry name" value="CCDC61_N"/>
</dbReference>
<keyword evidence="6" id="KW-0966">Cell projection</keyword>
<evidence type="ECO:0000256" key="3">
    <source>
        <dbReference type="ARBA" id="ARBA00022490"/>
    </source>
</evidence>
<feature type="coiled-coil region" evidence="11">
    <location>
        <begin position="178"/>
        <end position="205"/>
    </location>
</feature>
<keyword evidence="4 11" id="KW-0175">Coiled coil</keyword>
<dbReference type="PANTHER" id="PTHR22691">
    <property type="entry name" value="YEAST SPT2-RELATED"/>
    <property type="match status" value="1"/>
</dbReference>
<evidence type="ECO:0000313" key="14">
    <source>
        <dbReference type="RefSeq" id="XP_006871530.1"/>
    </source>
</evidence>
<name>A0A9B0WYA2_CHRAS</name>
<dbReference type="RefSeq" id="XP_006871530.1">
    <property type="nucleotide sequence ID" value="XM_006871468.1"/>
</dbReference>
<feature type="compositionally biased region" description="Polar residues" evidence="12">
    <location>
        <begin position="446"/>
        <end position="463"/>
    </location>
</feature>
<dbReference type="OrthoDB" id="568137at2759"/>
<feature type="region of interest" description="Disordered" evidence="12">
    <location>
        <begin position="275"/>
        <end position="473"/>
    </location>
</feature>
<dbReference type="CDD" id="cd22284">
    <property type="entry name" value="HD_CCDC61_N"/>
    <property type="match status" value="1"/>
</dbReference>
<feature type="compositionally biased region" description="Low complexity" evidence="12">
    <location>
        <begin position="400"/>
        <end position="424"/>
    </location>
</feature>
<evidence type="ECO:0000256" key="6">
    <source>
        <dbReference type="ARBA" id="ARBA00023273"/>
    </source>
</evidence>
<evidence type="ECO:0000256" key="1">
    <source>
        <dbReference type="ARBA" id="ARBA00004120"/>
    </source>
</evidence>
<keyword evidence="13" id="KW-1185">Reference proteome</keyword>
<evidence type="ECO:0000256" key="4">
    <source>
        <dbReference type="ARBA" id="ARBA00023054"/>
    </source>
</evidence>
<keyword evidence="5" id="KW-0206">Cytoskeleton</keyword>
<protein>
    <recommendedName>
        <fullName evidence="8">Centrosomal protein CCDC61</fullName>
    </recommendedName>
    <alternativeName>
        <fullName evidence="9">Coiled-coil domain-containing protein 61</fullName>
    </alternativeName>
    <alternativeName>
        <fullName evidence="10">VFL3 homolog</fullName>
    </alternativeName>
</protein>
<dbReference type="AlphaFoldDB" id="A0A9B0WYA2"/>
<keyword evidence="3" id="KW-0963">Cytoplasm</keyword>
<comment type="subcellular location">
    <subcellularLocation>
        <location evidence="1">Cytoplasm</location>
        <location evidence="1">Cytoskeleton</location>
        <location evidence="1">Cilium basal body</location>
    </subcellularLocation>
    <subcellularLocation>
        <location evidence="2">Cytoplasm</location>
        <location evidence="2">Cytoskeleton</location>
        <location evidence="2">Microtubule organizing center</location>
        <location evidence="2">Centrosome</location>
        <location evidence="2">Centriolar satellite</location>
    </subcellularLocation>
</comment>